<evidence type="ECO:0000313" key="2">
    <source>
        <dbReference type="EMBL" id="SFB27343.1"/>
    </source>
</evidence>
<reference evidence="2 3" key="1">
    <citation type="submission" date="2016-10" db="EMBL/GenBank/DDBJ databases">
        <authorList>
            <person name="de Groot N.N."/>
        </authorList>
    </citation>
    <scope>NUCLEOTIDE SEQUENCE [LARGE SCALE GENOMIC DNA]</scope>
    <source>
        <strain evidence="2 3">DSM 5522</strain>
    </source>
</reference>
<feature type="chain" id="PRO_5011611939" evidence="1">
    <location>
        <begin position="25"/>
        <end position="93"/>
    </location>
</feature>
<organism evidence="2 3">
    <name type="scientific">Acetitomaculum ruminis DSM 5522</name>
    <dbReference type="NCBI Taxonomy" id="1120918"/>
    <lineage>
        <taxon>Bacteria</taxon>
        <taxon>Bacillati</taxon>
        <taxon>Bacillota</taxon>
        <taxon>Clostridia</taxon>
        <taxon>Lachnospirales</taxon>
        <taxon>Lachnospiraceae</taxon>
        <taxon>Acetitomaculum</taxon>
    </lineage>
</organism>
<evidence type="ECO:0000313" key="3">
    <source>
        <dbReference type="Proteomes" id="UP000198838"/>
    </source>
</evidence>
<feature type="signal peptide" evidence="1">
    <location>
        <begin position="1"/>
        <end position="24"/>
    </location>
</feature>
<dbReference type="AlphaFoldDB" id="A0A1I0ZT17"/>
<accession>A0A1I0ZT17</accession>
<proteinExistence type="predicted"/>
<name>A0A1I0ZT17_9FIRM</name>
<dbReference type="RefSeq" id="WP_092873532.1">
    <property type="nucleotide sequence ID" value="NZ_FOJY01000016.1"/>
</dbReference>
<evidence type="ECO:0000256" key="1">
    <source>
        <dbReference type="SAM" id="SignalP"/>
    </source>
</evidence>
<dbReference type="Proteomes" id="UP000198838">
    <property type="component" value="Unassembled WGS sequence"/>
</dbReference>
<keyword evidence="1" id="KW-0732">Signal</keyword>
<protein>
    <submittedName>
        <fullName evidence="2">Uncharacterized protein</fullName>
    </submittedName>
</protein>
<sequence length="93" mass="10337">MKKKFLATILLLTFALANCLISSAATMSTNSNNDNVDYEKLINNYENSSLDAEQLYTFLDCNNSALSQNKLVTQKLPDSNPSLISTYNFSDTI</sequence>
<gene>
    <name evidence="2" type="ORF">SAMN05216249_11662</name>
</gene>
<keyword evidence="3" id="KW-1185">Reference proteome</keyword>
<dbReference type="EMBL" id="FOJY01000016">
    <property type="protein sequence ID" value="SFB27343.1"/>
    <property type="molecule type" value="Genomic_DNA"/>
</dbReference>